<dbReference type="Pfam" id="PF01547">
    <property type="entry name" value="SBP_bac_1"/>
    <property type="match status" value="1"/>
</dbReference>
<organism evidence="4 5">
    <name type="scientific">Microbacterium soli</name>
    <dbReference type="NCBI Taxonomy" id="446075"/>
    <lineage>
        <taxon>Bacteria</taxon>
        <taxon>Bacillati</taxon>
        <taxon>Actinomycetota</taxon>
        <taxon>Actinomycetes</taxon>
        <taxon>Micrococcales</taxon>
        <taxon>Microbacteriaceae</taxon>
        <taxon>Microbacterium</taxon>
    </lineage>
</organism>
<dbReference type="InterPro" id="IPR006059">
    <property type="entry name" value="SBP"/>
</dbReference>
<reference evidence="5" key="1">
    <citation type="journal article" date="2019" name="Int. J. Syst. Evol. Microbiol.">
        <title>The Global Catalogue of Microorganisms (GCM) 10K type strain sequencing project: providing services to taxonomists for standard genome sequencing and annotation.</title>
        <authorList>
            <consortium name="The Broad Institute Genomics Platform"/>
            <consortium name="The Broad Institute Genome Sequencing Center for Infectious Disease"/>
            <person name="Wu L."/>
            <person name="Ma J."/>
        </authorList>
    </citation>
    <scope>NUCLEOTIDE SEQUENCE [LARGE SCALE GENOMIC DNA]</scope>
    <source>
        <strain evidence="5">JCM 17024</strain>
    </source>
</reference>
<gene>
    <name evidence="4" type="ORF">GCM10022383_08080</name>
</gene>
<name>A0ABP7N0B4_9MICO</name>
<keyword evidence="2" id="KW-0813">Transport</keyword>
<evidence type="ECO:0000313" key="4">
    <source>
        <dbReference type="EMBL" id="GAA3931877.1"/>
    </source>
</evidence>
<dbReference type="Proteomes" id="UP001501591">
    <property type="component" value="Unassembled WGS sequence"/>
</dbReference>
<dbReference type="PANTHER" id="PTHR43649">
    <property type="entry name" value="ARABINOSE-BINDING PROTEIN-RELATED"/>
    <property type="match status" value="1"/>
</dbReference>
<dbReference type="SUPFAM" id="SSF53850">
    <property type="entry name" value="Periplasmic binding protein-like II"/>
    <property type="match status" value="1"/>
</dbReference>
<comment type="similarity">
    <text evidence="1">Belongs to the bacterial solute-binding protein 1 family.</text>
</comment>
<evidence type="ECO:0000313" key="5">
    <source>
        <dbReference type="Proteomes" id="UP001501591"/>
    </source>
</evidence>
<dbReference type="PANTHER" id="PTHR43649:SF29">
    <property type="entry name" value="OSMOPROTECTIVE COMPOUNDS-BINDING PROTEIN GGTB"/>
    <property type="match status" value="1"/>
</dbReference>
<keyword evidence="5" id="KW-1185">Reference proteome</keyword>
<dbReference type="InterPro" id="IPR050490">
    <property type="entry name" value="Bact_solute-bd_prot1"/>
</dbReference>
<feature type="signal peptide" evidence="3">
    <location>
        <begin position="1"/>
        <end position="23"/>
    </location>
</feature>
<dbReference type="Gene3D" id="3.40.190.10">
    <property type="entry name" value="Periplasmic binding protein-like II"/>
    <property type="match status" value="2"/>
</dbReference>
<evidence type="ECO:0000256" key="3">
    <source>
        <dbReference type="SAM" id="SignalP"/>
    </source>
</evidence>
<comment type="caution">
    <text evidence="4">The sequence shown here is derived from an EMBL/GenBank/DDBJ whole genome shotgun (WGS) entry which is preliminary data.</text>
</comment>
<dbReference type="RefSeq" id="WP_344818226.1">
    <property type="nucleotide sequence ID" value="NZ_BAABCP010000001.1"/>
</dbReference>
<dbReference type="PROSITE" id="PS51257">
    <property type="entry name" value="PROKAR_LIPOPROTEIN"/>
    <property type="match status" value="1"/>
</dbReference>
<evidence type="ECO:0000256" key="1">
    <source>
        <dbReference type="ARBA" id="ARBA00008520"/>
    </source>
</evidence>
<dbReference type="EMBL" id="BAABCP010000001">
    <property type="protein sequence ID" value="GAA3931877.1"/>
    <property type="molecule type" value="Genomic_DNA"/>
</dbReference>
<sequence length="431" mass="46027">MKHKLAFSLASLTLAALALSACAPSTGGSTGTDAEGDEDVTLTVWSWRTEDADVYNAIFDVFEEANPGITIDLQTFKNSEYTQILTTGLTGTSSSGPDVVQVQAYNRIQPFIEGGNLVPIEDIVDGLDNIDPAALEASLGREDGKIYGVPFATQAIQMFYNKGIFDELGLDEPTTWAEFIDVNEALADGGYTPIAVGAKDDWTLPIVHSALATTAFGGDVFGDEVRSGEKDFTDPGFVQSIQVMKDLQPYMPADVTGVAYTDAQTLFIAEQAGMFPGGSFEINFFTTQNPDLELGMFPVPPVDGSSMSEGVVTGYQDGAFAINAASAKQEAAAKLLSWMTTTEFGQLFTDQTAQPSPVLGVSASDPLLKEILDTYNANPQKYLLYTDFRWGTPAASEIFNPGLQSLLLGDLSAADLAQQVTDGVSQWLTTP</sequence>
<evidence type="ECO:0000256" key="2">
    <source>
        <dbReference type="ARBA" id="ARBA00022448"/>
    </source>
</evidence>
<feature type="chain" id="PRO_5047005054" evidence="3">
    <location>
        <begin position="24"/>
        <end position="431"/>
    </location>
</feature>
<accession>A0ABP7N0B4</accession>
<keyword evidence="3" id="KW-0732">Signal</keyword>
<protein>
    <submittedName>
        <fullName evidence="4">Extracellular solute-binding protein</fullName>
    </submittedName>
</protein>
<proteinExistence type="inferred from homology"/>